<keyword evidence="2" id="KW-0812">Transmembrane</keyword>
<feature type="transmembrane region" description="Helical" evidence="2">
    <location>
        <begin position="506"/>
        <end position="528"/>
    </location>
</feature>
<dbReference type="Gene3D" id="1.20.1250.20">
    <property type="entry name" value="MFS general substrate transporter like domains"/>
    <property type="match status" value="1"/>
</dbReference>
<name>A0AAN8JKG6_PATCE</name>
<feature type="transmembrane region" description="Helical" evidence="2">
    <location>
        <begin position="418"/>
        <end position="440"/>
    </location>
</feature>
<evidence type="ECO:0000313" key="5">
    <source>
        <dbReference type="Proteomes" id="UP001347796"/>
    </source>
</evidence>
<comment type="caution">
    <text evidence="4">The sequence shown here is derived from an EMBL/GenBank/DDBJ whole genome shotgun (WGS) entry which is preliminary data.</text>
</comment>
<feature type="transmembrane region" description="Helical" evidence="2">
    <location>
        <begin position="216"/>
        <end position="236"/>
    </location>
</feature>
<feature type="transmembrane region" description="Helical" evidence="2">
    <location>
        <begin position="301"/>
        <end position="320"/>
    </location>
</feature>
<evidence type="ECO:0000313" key="4">
    <source>
        <dbReference type="EMBL" id="KAK6176960.1"/>
    </source>
</evidence>
<proteinExistence type="predicted"/>
<dbReference type="GO" id="GO:0008028">
    <property type="term" value="F:monocarboxylic acid transmembrane transporter activity"/>
    <property type="evidence" value="ECO:0007669"/>
    <property type="project" value="TreeGrafter"/>
</dbReference>
<feature type="transmembrane region" description="Helical" evidence="2">
    <location>
        <begin position="475"/>
        <end position="494"/>
    </location>
</feature>
<feature type="transmembrane region" description="Helical" evidence="2">
    <location>
        <begin position="243"/>
        <end position="262"/>
    </location>
</feature>
<dbReference type="InterPro" id="IPR036259">
    <property type="entry name" value="MFS_trans_sf"/>
</dbReference>
<feature type="transmembrane region" description="Helical" evidence="2">
    <location>
        <begin position="452"/>
        <end position="469"/>
    </location>
</feature>
<feature type="transmembrane region" description="Helical" evidence="2">
    <location>
        <begin position="384"/>
        <end position="406"/>
    </location>
</feature>
<dbReference type="GO" id="GO:0016020">
    <property type="term" value="C:membrane"/>
    <property type="evidence" value="ECO:0007669"/>
    <property type="project" value="UniProtKB-SubCell"/>
</dbReference>
<feature type="transmembrane region" description="Helical" evidence="2">
    <location>
        <begin position="180"/>
        <end position="204"/>
    </location>
</feature>
<dbReference type="PROSITE" id="PS50850">
    <property type="entry name" value="MFS"/>
    <property type="match status" value="1"/>
</dbReference>
<dbReference type="InterPro" id="IPR020846">
    <property type="entry name" value="MFS_dom"/>
</dbReference>
<dbReference type="InterPro" id="IPR011701">
    <property type="entry name" value="MFS"/>
</dbReference>
<feature type="transmembrane region" description="Helical" evidence="2">
    <location>
        <begin position="268"/>
        <end position="289"/>
    </location>
</feature>
<keyword evidence="5" id="KW-1185">Reference proteome</keyword>
<dbReference type="EMBL" id="JAZGQO010000010">
    <property type="protein sequence ID" value="KAK6176960.1"/>
    <property type="molecule type" value="Genomic_DNA"/>
</dbReference>
<feature type="domain" description="Major facilitator superfamily (MFS) profile" evidence="3">
    <location>
        <begin position="175"/>
        <end position="564"/>
    </location>
</feature>
<evidence type="ECO:0000259" key="3">
    <source>
        <dbReference type="PROSITE" id="PS50850"/>
    </source>
</evidence>
<comment type="subcellular location">
    <subcellularLocation>
        <location evidence="1">Membrane</location>
        <topology evidence="1">Multi-pass membrane protein</topology>
    </subcellularLocation>
</comment>
<sequence length="596" mass="64627">MKAAMDYQEVNSLKSPEQQFQSYFDGEDRKENNPEKINGICRETIHQENDLTSTEKVNAICKEAIQQENDIISTEELSTKYDIDSMTPKDRNMHHNGTLEVGVDNPAFSDADIHAKGAIEAIMVKEPIGHDDIDSIGTENKKSPNAICVGPTDIAEGGEVSGVSKIVPSISRGLKITVTVCNCVMASLSIGFMLALGVLFVPIIDEFQSTRAETSLVLSVFTGTLFIGGGLTSPLLNKYNGGYISAVMGLVGTAGCLISSFAPSIPVLTFGTGVCTGTALGIAFIVPYITTGEIFEKHRPSMLTVISICPGIGGVVFPYMTSQLITMYGWRGVYLLYAGVLFNIVPIAYLNVIVKKEVIKTRIGGEKIKWKEILNCSLFRKPRFLVLVFCIFLMNTLFPTVNLFFVDMVRGKGFDIQTGSSILSINGFSNMAGRLLIVFLTPFLKISRMAQWSVYIMIISVTVSMYVFAMSYGALLGAAITFGAFWGMSVVSYPAMILEIAGPNRFAAAMGYCNFLGGCGGLIGGPAAGLVKDITGSYDVVYFATSCFGFVASVLLGSMYLKTKCRKRIEESEEEKTSTQKVEGETILNNAVTIRL</sequence>
<gene>
    <name evidence="4" type="ORF">SNE40_015160</name>
</gene>
<dbReference type="PANTHER" id="PTHR11360:SF303">
    <property type="entry name" value="MAJOR FACILITATOR SUPERFAMILY (MFS) PROFILE DOMAIN-CONTAINING PROTEIN"/>
    <property type="match status" value="1"/>
</dbReference>
<dbReference type="SUPFAM" id="SSF103473">
    <property type="entry name" value="MFS general substrate transporter"/>
    <property type="match status" value="1"/>
</dbReference>
<keyword evidence="2" id="KW-0472">Membrane</keyword>
<dbReference type="Pfam" id="PF07690">
    <property type="entry name" value="MFS_1"/>
    <property type="match status" value="1"/>
</dbReference>
<dbReference type="PANTHER" id="PTHR11360">
    <property type="entry name" value="MONOCARBOXYLATE TRANSPORTER"/>
    <property type="match status" value="1"/>
</dbReference>
<accession>A0AAN8JKG6</accession>
<dbReference type="Proteomes" id="UP001347796">
    <property type="component" value="Unassembled WGS sequence"/>
</dbReference>
<protein>
    <recommendedName>
        <fullName evidence="3">Major facilitator superfamily (MFS) profile domain-containing protein</fullName>
    </recommendedName>
</protein>
<dbReference type="AlphaFoldDB" id="A0AAN8JKG6"/>
<evidence type="ECO:0000256" key="1">
    <source>
        <dbReference type="ARBA" id="ARBA00004141"/>
    </source>
</evidence>
<feature type="transmembrane region" description="Helical" evidence="2">
    <location>
        <begin position="332"/>
        <end position="354"/>
    </location>
</feature>
<dbReference type="InterPro" id="IPR050327">
    <property type="entry name" value="Proton-linked_MCT"/>
</dbReference>
<organism evidence="4 5">
    <name type="scientific">Patella caerulea</name>
    <name type="common">Rayed Mediterranean limpet</name>
    <dbReference type="NCBI Taxonomy" id="87958"/>
    <lineage>
        <taxon>Eukaryota</taxon>
        <taxon>Metazoa</taxon>
        <taxon>Spiralia</taxon>
        <taxon>Lophotrochozoa</taxon>
        <taxon>Mollusca</taxon>
        <taxon>Gastropoda</taxon>
        <taxon>Patellogastropoda</taxon>
        <taxon>Patelloidea</taxon>
        <taxon>Patellidae</taxon>
        <taxon>Patella</taxon>
    </lineage>
</organism>
<evidence type="ECO:0000256" key="2">
    <source>
        <dbReference type="SAM" id="Phobius"/>
    </source>
</evidence>
<feature type="transmembrane region" description="Helical" evidence="2">
    <location>
        <begin position="540"/>
        <end position="561"/>
    </location>
</feature>
<keyword evidence="2" id="KW-1133">Transmembrane helix</keyword>
<reference evidence="4 5" key="1">
    <citation type="submission" date="2024-01" db="EMBL/GenBank/DDBJ databases">
        <title>The genome of the rayed Mediterranean limpet Patella caerulea (Linnaeus, 1758).</title>
        <authorList>
            <person name="Anh-Thu Weber A."/>
            <person name="Halstead-Nussloch G."/>
        </authorList>
    </citation>
    <scope>NUCLEOTIDE SEQUENCE [LARGE SCALE GENOMIC DNA]</scope>
    <source>
        <strain evidence="4">AATW-2023a</strain>
        <tissue evidence="4">Whole specimen</tissue>
    </source>
</reference>